<feature type="compositionally biased region" description="Polar residues" evidence="1">
    <location>
        <begin position="161"/>
        <end position="177"/>
    </location>
</feature>
<feature type="region of interest" description="Disordered" evidence="1">
    <location>
        <begin position="126"/>
        <end position="177"/>
    </location>
</feature>
<dbReference type="Proteomes" id="UP000271889">
    <property type="component" value="Unassembled WGS sequence"/>
</dbReference>
<organism evidence="2 3">
    <name type="scientific">Cylicostephanus goldi</name>
    <name type="common">Nematode worm</name>
    <dbReference type="NCBI Taxonomy" id="71465"/>
    <lineage>
        <taxon>Eukaryota</taxon>
        <taxon>Metazoa</taxon>
        <taxon>Ecdysozoa</taxon>
        <taxon>Nematoda</taxon>
        <taxon>Chromadorea</taxon>
        <taxon>Rhabditida</taxon>
        <taxon>Rhabditina</taxon>
        <taxon>Rhabditomorpha</taxon>
        <taxon>Strongyloidea</taxon>
        <taxon>Strongylidae</taxon>
        <taxon>Cylicostephanus</taxon>
    </lineage>
</organism>
<accession>A0A3P6QKR9</accession>
<proteinExistence type="predicted"/>
<feature type="region of interest" description="Disordered" evidence="1">
    <location>
        <begin position="37"/>
        <end position="97"/>
    </location>
</feature>
<name>A0A3P6QKR9_CYLGO</name>
<evidence type="ECO:0000313" key="2">
    <source>
        <dbReference type="EMBL" id="VDK49349.1"/>
    </source>
</evidence>
<evidence type="ECO:0000256" key="1">
    <source>
        <dbReference type="SAM" id="MobiDB-lite"/>
    </source>
</evidence>
<reference evidence="2 3" key="1">
    <citation type="submission" date="2018-11" db="EMBL/GenBank/DDBJ databases">
        <authorList>
            <consortium name="Pathogen Informatics"/>
        </authorList>
    </citation>
    <scope>NUCLEOTIDE SEQUENCE [LARGE SCALE GENOMIC DNA]</scope>
</reference>
<evidence type="ECO:0000313" key="3">
    <source>
        <dbReference type="Proteomes" id="UP000271889"/>
    </source>
</evidence>
<sequence length="177" mass="19914">MRRRVKRWRSVPPRHQNKVADAAVLYKALLKVKLDQDPPRIEDFDPFPPTCSSSEDHDRISPPNEAPFRVQEPPSDEFVRFRGNSLGSSTRDYSPHRETQLNHISYNGPEKTPDIHILSALPPRAPIRNSVATASLRSRPPPPPYTATGRQKPPPYPGRNGANSVSRIFNSQLAPDV</sequence>
<dbReference type="AlphaFoldDB" id="A0A3P6QKR9"/>
<keyword evidence="3" id="KW-1185">Reference proteome</keyword>
<dbReference type="EMBL" id="UYRV01002844">
    <property type="protein sequence ID" value="VDK49349.1"/>
    <property type="molecule type" value="Genomic_DNA"/>
</dbReference>
<dbReference type="OrthoDB" id="10254988at2759"/>
<gene>
    <name evidence="2" type="ORF">CGOC_LOCUS1502</name>
</gene>
<protein>
    <submittedName>
        <fullName evidence="2">Uncharacterized protein</fullName>
    </submittedName>
</protein>